<dbReference type="EMBL" id="VSSQ01000012">
    <property type="protein sequence ID" value="MPL60561.1"/>
    <property type="molecule type" value="Genomic_DNA"/>
</dbReference>
<dbReference type="AlphaFoldDB" id="A0A644T3P7"/>
<keyword evidence="2" id="KW-1133">Transmembrane helix</keyword>
<organism evidence="4">
    <name type="scientific">bioreactor metagenome</name>
    <dbReference type="NCBI Taxonomy" id="1076179"/>
    <lineage>
        <taxon>unclassified sequences</taxon>
        <taxon>metagenomes</taxon>
        <taxon>ecological metagenomes</taxon>
    </lineage>
</organism>
<feature type="domain" description="G5" evidence="3">
    <location>
        <begin position="371"/>
        <end position="451"/>
    </location>
</feature>
<name>A0A644T3P7_9ZZZZ</name>
<protein>
    <recommendedName>
        <fullName evidence="3">G5 domain-containing protein</fullName>
    </recommendedName>
</protein>
<dbReference type="InterPro" id="IPR052913">
    <property type="entry name" value="Glycopeptide_resist_protein"/>
</dbReference>
<dbReference type="InterPro" id="IPR022029">
    <property type="entry name" value="YoaR-like_PG-bd"/>
</dbReference>
<accession>A0A644T3P7</accession>
<proteinExistence type="predicted"/>
<comment type="caution">
    <text evidence="4">The sequence shown here is derived from an EMBL/GenBank/DDBJ whole genome shotgun (WGS) entry which is preliminary data.</text>
</comment>
<dbReference type="InterPro" id="IPR007391">
    <property type="entry name" value="Vancomycin_resist_VanW"/>
</dbReference>
<dbReference type="SMART" id="SM01208">
    <property type="entry name" value="G5"/>
    <property type="match status" value="1"/>
</dbReference>
<keyword evidence="1" id="KW-0732">Signal</keyword>
<dbReference type="Pfam" id="PF12229">
    <property type="entry name" value="PG_binding_4"/>
    <property type="match status" value="1"/>
</dbReference>
<sequence>MQKLTVKEISNVVLFLGIIILFSTISIVATNIAFMVTDKVYNGVTVGDIDVGGLSVQEAEAKIKDSVQRRLNKTPITMRYEGDNWPLFSNEITFAIDSTRLAEQAFNVGRCGSVFRQFKERYITIHGGYTVPLIPSYDSDKLKAIIADIAAKIDRDPHNAEVRLDGVNVIKLPESKGIKVNVEQLIKVLNSKLDDGFPVVIDIPVSEIEPTVQTSDINDIDGIIAMYTTQFNPVNENRAQNIQLAANSISGALLRSGEIFSFNDLVGLRIAEVGYKEAPVFIEGKLVPDLGGGVCQVSSTLYNVVLLADMEIVERTSHFRPPGYVPLGQDATVADNLLDFRFRNSLSNNIYILSQIKEDNLTIFILSKNSAMRPDISIESANKKVVEPNIIIKQDPNLDYGRQVIETQGQKGFMISTYRVKRSSGKEVDRELLFTDEFKPEDRVVRVGTRVSLRQAIK</sequence>
<dbReference type="Pfam" id="PF07501">
    <property type="entry name" value="G5"/>
    <property type="match status" value="1"/>
</dbReference>
<gene>
    <name evidence="4" type="ORF">SDC9_06122</name>
</gene>
<evidence type="ECO:0000259" key="3">
    <source>
        <dbReference type="PROSITE" id="PS51109"/>
    </source>
</evidence>
<dbReference type="PROSITE" id="PS51109">
    <property type="entry name" value="G5"/>
    <property type="match status" value="1"/>
</dbReference>
<reference evidence="4" key="1">
    <citation type="submission" date="2019-08" db="EMBL/GenBank/DDBJ databases">
        <authorList>
            <person name="Kucharzyk K."/>
            <person name="Murdoch R.W."/>
            <person name="Higgins S."/>
            <person name="Loffler F."/>
        </authorList>
    </citation>
    <scope>NUCLEOTIDE SEQUENCE</scope>
</reference>
<dbReference type="Pfam" id="PF04294">
    <property type="entry name" value="VanW"/>
    <property type="match status" value="1"/>
</dbReference>
<keyword evidence="2" id="KW-0812">Transmembrane</keyword>
<dbReference type="InterPro" id="IPR011098">
    <property type="entry name" value="G5_dom"/>
</dbReference>
<dbReference type="PANTHER" id="PTHR35788:SF1">
    <property type="entry name" value="EXPORTED PROTEIN"/>
    <property type="match status" value="1"/>
</dbReference>
<dbReference type="PANTHER" id="PTHR35788">
    <property type="entry name" value="EXPORTED PROTEIN-RELATED"/>
    <property type="match status" value="1"/>
</dbReference>
<dbReference type="Gene3D" id="2.20.230.10">
    <property type="entry name" value="Resuscitation-promoting factor rpfb"/>
    <property type="match status" value="1"/>
</dbReference>
<evidence type="ECO:0000256" key="2">
    <source>
        <dbReference type="SAM" id="Phobius"/>
    </source>
</evidence>
<evidence type="ECO:0000313" key="4">
    <source>
        <dbReference type="EMBL" id="MPL60561.1"/>
    </source>
</evidence>
<feature type="transmembrane region" description="Helical" evidence="2">
    <location>
        <begin position="12"/>
        <end position="36"/>
    </location>
</feature>
<keyword evidence="2" id="KW-0472">Membrane</keyword>
<evidence type="ECO:0000256" key="1">
    <source>
        <dbReference type="ARBA" id="ARBA00022729"/>
    </source>
</evidence>